<dbReference type="EMBL" id="JBBPBN010000099">
    <property type="protein sequence ID" value="KAK8979879.1"/>
    <property type="molecule type" value="Genomic_DNA"/>
</dbReference>
<evidence type="ECO:0000313" key="3">
    <source>
        <dbReference type="EMBL" id="KAK8979879.1"/>
    </source>
</evidence>
<dbReference type="InterPro" id="IPR036291">
    <property type="entry name" value="NAD(P)-bd_dom_sf"/>
</dbReference>
<evidence type="ECO:0000256" key="1">
    <source>
        <dbReference type="ARBA" id="ARBA00022857"/>
    </source>
</evidence>
<proteinExistence type="predicted"/>
<sequence>MAAVYFNKENARESSMLPEYYGLWKQRACGRSRAPLCSNDKGVDMMNESFWTDVDFVRENLDPSLHSYVVSKTLIERAALEFGAEHGLNVVTLIPTYVVGPFICPKLPETLCSPLGLVLGTELGNIDLNISMVHKFSCLNTVMQKGDTIVPGTQ</sequence>
<dbReference type="PANTHER" id="PTHR10366:SF563">
    <property type="entry name" value="CINNAMOYL-COA REDUCTASE 16"/>
    <property type="match status" value="1"/>
</dbReference>
<accession>A0ABR2NUR4</accession>
<dbReference type="InterPro" id="IPR050425">
    <property type="entry name" value="NAD(P)_dehydrat-like"/>
</dbReference>
<dbReference type="PANTHER" id="PTHR10366">
    <property type="entry name" value="NAD DEPENDENT EPIMERASE/DEHYDRATASE"/>
    <property type="match status" value="1"/>
</dbReference>
<protein>
    <submittedName>
        <fullName evidence="3">Uncharacterized protein</fullName>
    </submittedName>
</protein>
<keyword evidence="2" id="KW-0560">Oxidoreductase</keyword>
<dbReference type="Proteomes" id="UP001396334">
    <property type="component" value="Unassembled WGS sequence"/>
</dbReference>
<keyword evidence="4" id="KW-1185">Reference proteome</keyword>
<reference evidence="3 4" key="1">
    <citation type="journal article" date="2024" name="G3 (Bethesda)">
        <title>Genome assembly of Hibiscus sabdariffa L. provides insights into metabolisms of medicinal natural products.</title>
        <authorList>
            <person name="Kim T."/>
        </authorList>
    </citation>
    <scope>NUCLEOTIDE SEQUENCE [LARGE SCALE GENOMIC DNA]</scope>
    <source>
        <strain evidence="3">TK-2024</strain>
        <tissue evidence="3">Old leaves</tissue>
    </source>
</reference>
<gene>
    <name evidence="3" type="ORF">V6N11_066079</name>
</gene>
<name>A0ABR2NUR4_9ROSI</name>
<keyword evidence="1" id="KW-0521">NADP</keyword>
<comment type="caution">
    <text evidence="3">The sequence shown here is derived from an EMBL/GenBank/DDBJ whole genome shotgun (WGS) entry which is preliminary data.</text>
</comment>
<dbReference type="Gene3D" id="3.40.50.720">
    <property type="entry name" value="NAD(P)-binding Rossmann-like Domain"/>
    <property type="match status" value="1"/>
</dbReference>
<evidence type="ECO:0000313" key="4">
    <source>
        <dbReference type="Proteomes" id="UP001396334"/>
    </source>
</evidence>
<dbReference type="SUPFAM" id="SSF51735">
    <property type="entry name" value="NAD(P)-binding Rossmann-fold domains"/>
    <property type="match status" value="1"/>
</dbReference>
<evidence type="ECO:0000256" key="2">
    <source>
        <dbReference type="ARBA" id="ARBA00023002"/>
    </source>
</evidence>
<organism evidence="3 4">
    <name type="scientific">Hibiscus sabdariffa</name>
    <name type="common">roselle</name>
    <dbReference type="NCBI Taxonomy" id="183260"/>
    <lineage>
        <taxon>Eukaryota</taxon>
        <taxon>Viridiplantae</taxon>
        <taxon>Streptophyta</taxon>
        <taxon>Embryophyta</taxon>
        <taxon>Tracheophyta</taxon>
        <taxon>Spermatophyta</taxon>
        <taxon>Magnoliopsida</taxon>
        <taxon>eudicotyledons</taxon>
        <taxon>Gunneridae</taxon>
        <taxon>Pentapetalae</taxon>
        <taxon>rosids</taxon>
        <taxon>malvids</taxon>
        <taxon>Malvales</taxon>
        <taxon>Malvaceae</taxon>
        <taxon>Malvoideae</taxon>
        <taxon>Hibiscus</taxon>
    </lineage>
</organism>